<accession>A0A0V1LWX7</accession>
<reference evidence="2 3" key="1">
    <citation type="submission" date="2015-01" db="EMBL/GenBank/DDBJ databases">
        <title>Evolution of Trichinella species and genotypes.</title>
        <authorList>
            <person name="Korhonen P.K."/>
            <person name="Edoardo P."/>
            <person name="Giuseppe L.R."/>
            <person name="Gasser R.B."/>
        </authorList>
    </citation>
    <scope>NUCLEOTIDE SEQUENCE [LARGE SCALE GENOMIC DNA]</scope>
    <source>
        <strain evidence="2">ISS1980</strain>
    </source>
</reference>
<evidence type="ECO:0000313" key="3">
    <source>
        <dbReference type="Proteomes" id="UP000054843"/>
    </source>
</evidence>
<protein>
    <submittedName>
        <fullName evidence="2">Uncharacterized protein</fullName>
    </submittedName>
</protein>
<keyword evidence="3" id="KW-1185">Reference proteome</keyword>
<feature type="region of interest" description="Disordered" evidence="1">
    <location>
        <begin position="48"/>
        <end position="80"/>
    </location>
</feature>
<dbReference type="Proteomes" id="UP000054843">
    <property type="component" value="Unassembled WGS sequence"/>
</dbReference>
<evidence type="ECO:0000313" key="2">
    <source>
        <dbReference type="EMBL" id="KRZ64015.1"/>
    </source>
</evidence>
<dbReference type="EMBL" id="JYDO01001580">
    <property type="protein sequence ID" value="KRZ64015.1"/>
    <property type="molecule type" value="Genomic_DNA"/>
</dbReference>
<gene>
    <name evidence="2" type="ORF">T10_6729</name>
</gene>
<dbReference type="AlphaFoldDB" id="A0A0V1LWX7"/>
<evidence type="ECO:0000256" key="1">
    <source>
        <dbReference type="SAM" id="MobiDB-lite"/>
    </source>
</evidence>
<comment type="caution">
    <text evidence="2">The sequence shown here is derived from an EMBL/GenBank/DDBJ whole genome shotgun (WGS) entry which is preliminary data.</text>
</comment>
<feature type="compositionally biased region" description="Low complexity" evidence="1">
    <location>
        <begin position="54"/>
        <end position="71"/>
    </location>
</feature>
<sequence>KTPAVRRHRQNSKVLPARGTIEHYFKPVSVKQMVPRIDNNKCRETSVSVDDKSSISCSDSASQAASSVWSSTDGAVASEF</sequence>
<organism evidence="2 3">
    <name type="scientific">Trichinella papuae</name>
    <dbReference type="NCBI Taxonomy" id="268474"/>
    <lineage>
        <taxon>Eukaryota</taxon>
        <taxon>Metazoa</taxon>
        <taxon>Ecdysozoa</taxon>
        <taxon>Nematoda</taxon>
        <taxon>Enoplea</taxon>
        <taxon>Dorylaimia</taxon>
        <taxon>Trichinellida</taxon>
        <taxon>Trichinellidae</taxon>
        <taxon>Trichinella</taxon>
    </lineage>
</organism>
<name>A0A0V1LWX7_9BILA</name>
<proteinExistence type="predicted"/>
<feature type="non-terminal residue" evidence="2">
    <location>
        <position position="1"/>
    </location>
</feature>